<accession>A0A8H3DHL1</accession>
<dbReference type="EMBL" id="CAJMWT010008177">
    <property type="protein sequence ID" value="CAE6531296.1"/>
    <property type="molecule type" value="Genomic_DNA"/>
</dbReference>
<dbReference type="AlphaFoldDB" id="A0A8H3DHL1"/>
<feature type="chain" id="PRO_5034121287" description="GPI anchored protein" evidence="3">
    <location>
        <begin position="21"/>
        <end position="211"/>
    </location>
</feature>
<evidence type="ECO:0008006" key="6">
    <source>
        <dbReference type="Google" id="ProtNLM"/>
    </source>
</evidence>
<evidence type="ECO:0000313" key="5">
    <source>
        <dbReference type="Proteomes" id="UP000663843"/>
    </source>
</evidence>
<proteinExistence type="predicted"/>
<sequence length="211" mass="21044">MFMKPSTLLFAAAAALSVSGLSITTPAELTQCGTVEIKWSGKNSPFILSVLPSCESDSEDPLMEFTNVNATSYKWTINLPSSTGTIAFGITDRDGNEAYTDEVTIKQGNNAACLSAASSSSSTIPGATATSTASSADASSLTRTTVSVSYTPVPSAPVNAGAGLTSGTSPGSQGSSSSSNGAQTQANSAVAPVAPAFASIIGVAAAFIILL</sequence>
<feature type="signal peptide" evidence="3">
    <location>
        <begin position="1"/>
        <end position="20"/>
    </location>
</feature>
<comment type="caution">
    <text evidence="4">The sequence shown here is derived from an EMBL/GenBank/DDBJ whole genome shotgun (WGS) entry which is preliminary data.</text>
</comment>
<gene>
    <name evidence="4" type="ORF">RDB_LOCUS179130</name>
</gene>
<reference evidence="4" key="1">
    <citation type="submission" date="2021-01" db="EMBL/GenBank/DDBJ databases">
        <authorList>
            <person name="Kaushik A."/>
        </authorList>
    </citation>
    <scope>NUCLEOTIDE SEQUENCE</scope>
    <source>
        <strain evidence="4">AG2-2IIIB</strain>
    </source>
</reference>
<protein>
    <recommendedName>
        <fullName evidence="6">GPI anchored protein</fullName>
    </recommendedName>
</protein>
<evidence type="ECO:0000256" key="2">
    <source>
        <dbReference type="SAM" id="Phobius"/>
    </source>
</evidence>
<feature type="compositionally biased region" description="Low complexity" evidence="1">
    <location>
        <begin position="165"/>
        <end position="183"/>
    </location>
</feature>
<evidence type="ECO:0000256" key="3">
    <source>
        <dbReference type="SAM" id="SignalP"/>
    </source>
</evidence>
<evidence type="ECO:0000313" key="4">
    <source>
        <dbReference type="EMBL" id="CAE6531296.1"/>
    </source>
</evidence>
<keyword evidence="2" id="KW-1133">Transmembrane helix</keyword>
<dbReference type="PANTHER" id="PTHR37487:SF2">
    <property type="entry name" value="EXPRESSED PROTEIN"/>
    <property type="match status" value="1"/>
</dbReference>
<dbReference type="PANTHER" id="PTHR37487">
    <property type="entry name" value="CHROMOSOME 1, WHOLE GENOME SHOTGUN SEQUENCE"/>
    <property type="match status" value="1"/>
</dbReference>
<name>A0A8H3DHL1_9AGAM</name>
<dbReference type="Proteomes" id="UP000663843">
    <property type="component" value="Unassembled WGS sequence"/>
</dbReference>
<keyword evidence="3" id="KW-0732">Signal</keyword>
<keyword evidence="2" id="KW-0812">Transmembrane</keyword>
<organism evidence="4 5">
    <name type="scientific">Rhizoctonia solani</name>
    <dbReference type="NCBI Taxonomy" id="456999"/>
    <lineage>
        <taxon>Eukaryota</taxon>
        <taxon>Fungi</taxon>
        <taxon>Dikarya</taxon>
        <taxon>Basidiomycota</taxon>
        <taxon>Agaricomycotina</taxon>
        <taxon>Agaricomycetes</taxon>
        <taxon>Cantharellales</taxon>
        <taxon>Ceratobasidiaceae</taxon>
        <taxon>Rhizoctonia</taxon>
    </lineage>
</organism>
<evidence type="ECO:0000256" key="1">
    <source>
        <dbReference type="SAM" id="MobiDB-lite"/>
    </source>
</evidence>
<keyword evidence="2" id="KW-0472">Membrane</keyword>
<feature type="region of interest" description="Disordered" evidence="1">
    <location>
        <begin position="159"/>
        <end position="183"/>
    </location>
</feature>
<feature type="transmembrane region" description="Helical" evidence="2">
    <location>
        <begin position="189"/>
        <end position="210"/>
    </location>
</feature>